<comment type="caution">
    <text evidence="6">The sequence shown here is derived from an EMBL/GenBank/DDBJ whole genome shotgun (WGS) entry which is preliminary data.</text>
</comment>
<dbReference type="PANTHER" id="PTHR23077">
    <property type="entry name" value="AAA-FAMILY ATPASE"/>
    <property type="match status" value="1"/>
</dbReference>
<evidence type="ECO:0000256" key="2">
    <source>
        <dbReference type="ARBA" id="ARBA00022840"/>
    </source>
</evidence>
<evidence type="ECO:0000313" key="7">
    <source>
        <dbReference type="Proteomes" id="UP000075806"/>
    </source>
</evidence>
<keyword evidence="1 4" id="KW-0547">Nucleotide-binding</keyword>
<sequence length="315" mass="35573">MNHNEQPSKLKVISFDKEQNKMVELEQKLETFADIGGLEEVKKKVKLDFILPIQSPEVFKAYGKELSGGLLFYGPPGCGKTFLARAIAGEIHAHFLHLDLPSILSKWSGEAEQNLHEFFEDARRKTPCVLFIDELDAVGGNRQAMNSHHERTLVNQLLMELDGTKSNNEGMYVIGATNTPWYLDPALRRPGRFNSLIFLPPPNLDGRKEILSIKTDGKPQEDLQLDLIAKYTEHFSGADLEYVIKDAIDLAIAKAFETGEIQPLTNQDLLTSMKKRQPTTLDWFATAKNYAVFSDANHEYRDVLDYISVHNLLKG</sequence>
<evidence type="ECO:0000256" key="4">
    <source>
        <dbReference type="RuleBase" id="RU003651"/>
    </source>
</evidence>
<dbReference type="InterPro" id="IPR050168">
    <property type="entry name" value="AAA_ATPase_domain"/>
</dbReference>
<protein>
    <submittedName>
        <fullName evidence="6">AAA family ATPase</fullName>
    </submittedName>
</protein>
<dbReference type="GO" id="GO:0005524">
    <property type="term" value="F:ATP binding"/>
    <property type="evidence" value="ECO:0007669"/>
    <property type="project" value="UniProtKB-KW"/>
</dbReference>
<evidence type="ECO:0000259" key="5">
    <source>
        <dbReference type="SMART" id="SM00382"/>
    </source>
</evidence>
<gene>
    <name evidence="6" type="ORF">AZF04_08570</name>
</gene>
<dbReference type="InterPro" id="IPR003960">
    <property type="entry name" value="ATPase_AAA_CS"/>
</dbReference>
<dbReference type="PROSITE" id="PS00674">
    <property type="entry name" value="AAA"/>
    <property type="match status" value="1"/>
</dbReference>
<keyword evidence="7" id="KW-1185">Reference proteome</keyword>
<reference evidence="6" key="1">
    <citation type="submission" date="2016-02" db="EMBL/GenBank/DDBJ databases">
        <title>Genome sequence of Bacillus trypoxylicola KCTC 13244(T).</title>
        <authorList>
            <person name="Jeong H."/>
            <person name="Park S.-H."/>
            <person name="Choi S.-K."/>
        </authorList>
    </citation>
    <scope>NUCLEOTIDE SEQUENCE [LARGE SCALE GENOMIC DNA]</scope>
    <source>
        <strain evidence="6">KCTC 13244</strain>
    </source>
</reference>
<dbReference type="InterPro" id="IPR027417">
    <property type="entry name" value="P-loop_NTPase"/>
</dbReference>
<accession>A0A161PJR5</accession>
<dbReference type="SMART" id="SM00382">
    <property type="entry name" value="AAA"/>
    <property type="match status" value="1"/>
</dbReference>
<dbReference type="Gene3D" id="1.10.8.60">
    <property type="match status" value="1"/>
</dbReference>
<dbReference type="Gene3D" id="3.40.50.300">
    <property type="entry name" value="P-loop containing nucleotide triphosphate hydrolases"/>
    <property type="match status" value="1"/>
</dbReference>
<dbReference type="STRING" id="519424.AZF04_08570"/>
<dbReference type="GO" id="GO:0016887">
    <property type="term" value="F:ATP hydrolysis activity"/>
    <property type="evidence" value="ECO:0007669"/>
    <property type="project" value="InterPro"/>
</dbReference>
<feature type="domain" description="AAA+ ATPase" evidence="5">
    <location>
        <begin position="66"/>
        <end position="203"/>
    </location>
</feature>
<dbReference type="InterPro" id="IPR003959">
    <property type="entry name" value="ATPase_AAA_core"/>
</dbReference>
<dbReference type="InterPro" id="IPR003593">
    <property type="entry name" value="AAA+_ATPase"/>
</dbReference>
<dbReference type="InterPro" id="IPR041569">
    <property type="entry name" value="AAA_lid_3"/>
</dbReference>
<dbReference type="SUPFAM" id="SSF52540">
    <property type="entry name" value="P-loop containing nucleoside triphosphate hydrolases"/>
    <property type="match status" value="1"/>
</dbReference>
<dbReference type="Pfam" id="PF00004">
    <property type="entry name" value="AAA"/>
    <property type="match status" value="1"/>
</dbReference>
<dbReference type="PANTHER" id="PTHR23077:SF171">
    <property type="entry name" value="NUCLEAR VALOSIN-CONTAINING PROTEIN-LIKE"/>
    <property type="match status" value="1"/>
</dbReference>
<evidence type="ECO:0000256" key="3">
    <source>
        <dbReference type="ARBA" id="ARBA00023054"/>
    </source>
</evidence>
<comment type="similarity">
    <text evidence="4">Belongs to the AAA ATPase family.</text>
</comment>
<dbReference type="Proteomes" id="UP000075806">
    <property type="component" value="Unassembled WGS sequence"/>
</dbReference>
<proteinExistence type="inferred from homology"/>
<dbReference type="Pfam" id="PF17862">
    <property type="entry name" value="AAA_lid_3"/>
    <property type="match status" value="1"/>
</dbReference>
<keyword evidence="2 4" id="KW-0067">ATP-binding</keyword>
<evidence type="ECO:0000256" key="1">
    <source>
        <dbReference type="ARBA" id="ARBA00022741"/>
    </source>
</evidence>
<evidence type="ECO:0000313" key="6">
    <source>
        <dbReference type="EMBL" id="KYG29561.1"/>
    </source>
</evidence>
<dbReference type="OrthoDB" id="9809379at2"/>
<dbReference type="EMBL" id="LTAO01000023">
    <property type="protein sequence ID" value="KYG29561.1"/>
    <property type="molecule type" value="Genomic_DNA"/>
</dbReference>
<dbReference type="FunFam" id="3.40.50.300:FF:001025">
    <property type="entry name" value="ATPase family, AAA domain-containing 2B"/>
    <property type="match status" value="1"/>
</dbReference>
<name>A0A161PJR5_9BACI</name>
<dbReference type="RefSeq" id="WP_061949357.1">
    <property type="nucleotide sequence ID" value="NZ_LTAO01000023.1"/>
</dbReference>
<organism evidence="6 7">
    <name type="scientific">Alkalihalobacillus trypoxylicola</name>
    <dbReference type="NCBI Taxonomy" id="519424"/>
    <lineage>
        <taxon>Bacteria</taxon>
        <taxon>Bacillati</taxon>
        <taxon>Bacillota</taxon>
        <taxon>Bacilli</taxon>
        <taxon>Bacillales</taxon>
        <taxon>Bacillaceae</taxon>
        <taxon>Alkalihalobacillus</taxon>
    </lineage>
</organism>
<keyword evidence="3" id="KW-0175">Coiled coil</keyword>
<dbReference type="AlphaFoldDB" id="A0A161PJR5"/>